<name>A0ABT3B7V5_9CYAN</name>
<accession>A0ABT3B7V5</accession>
<keyword evidence="3" id="KW-1185">Reference proteome</keyword>
<organism evidence="2 3">
    <name type="scientific">Plectonema radiosum NIES-515</name>
    <dbReference type="NCBI Taxonomy" id="2986073"/>
    <lineage>
        <taxon>Bacteria</taxon>
        <taxon>Bacillati</taxon>
        <taxon>Cyanobacteriota</taxon>
        <taxon>Cyanophyceae</taxon>
        <taxon>Oscillatoriophycideae</taxon>
        <taxon>Oscillatoriales</taxon>
        <taxon>Microcoleaceae</taxon>
        <taxon>Plectonema</taxon>
    </lineage>
</organism>
<sequence length="175" mass="20235">MERLYDSSYRYAMADILSLIFIKLVLTSSFTLHTSLVKMRARIVNIITVCLVTLAVLSPGVVVFGIIWGRHIELLEIKNSTYAVNQIGTDTIDEALQKSLSTTKQEDTKPNPVQEILTTVEQYKFATLLEWFFLFFPICIGLAILFYDRYLVYRAAVLQEQIEMLERLWQQSIEQ</sequence>
<feature type="transmembrane region" description="Helical" evidence="1">
    <location>
        <begin position="12"/>
        <end position="32"/>
    </location>
</feature>
<feature type="transmembrane region" description="Helical" evidence="1">
    <location>
        <begin position="128"/>
        <end position="147"/>
    </location>
</feature>
<dbReference type="EMBL" id="JAOWRF010000407">
    <property type="protein sequence ID" value="MCV3217451.1"/>
    <property type="molecule type" value="Genomic_DNA"/>
</dbReference>
<dbReference type="RefSeq" id="WP_263749162.1">
    <property type="nucleotide sequence ID" value="NZ_JAOWRF010000407.1"/>
</dbReference>
<protein>
    <submittedName>
        <fullName evidence="2">Uncharacterized protein</fullName>
    </submittedName>
</protein>
<comment type="caution">
    <text evidence="2">The sequence shown here is derived from an EMBL/GenBank/DDBJ whole genome shotgun (WGS) entry which is preliminary data.</text>
</comment>
<proteinExistence type="predicted"/>
<evidence type="ECO:0000256" key="1">
    <source>
        <dbReference type="SAM" id="Phobius"/>
    </source>
</evidence>
<keyword evidence="1" id="KW-0812">Transmembrane</keyword>
<evidence type="ECO:0000313" key="2">
    <source>
        <dbReference type="EMBL" id="MCV3217451.1"/>
    </source>
</evidence>
<reference evidence="2 3" key="1">
    <citation type="submission" date="2022-10" db="EMBL/GenBank/DDBJ databases">
        <title>Identification of biosynthetic pathway for the production of the potent trypsin inhibitor radiosumin.</title>
        <authorList>
            <person name="Fewer D.P."/>
            <person name="Delbaje E."/>
            <person name="Ouyang X."/>
            <person name="Agostino P.D."/>
            <person name="Wahlsten M."/>
            <person name="Jokela J."/>
            <person name="Permi P."/>
            <person name="Haapaniemi E."/>
            <person name="Koistinen H."/>
        </authorList>
    </citation>
    <scope>NUCLEOTIDE SEQUENCE [LARGE SCALE GENOMIC DNA]</scope>
    <source>
        <strain evidence="2 3">NIES-515</strain>
    </source>
</reference>
<evidence type="ECO:0000313" key="3">
    <source>
        <dbReference type="Proteomes" id="UP001526143"/>
    </source>
</evidence>
<keyword evidence="1" id="KW-0472">Membrane</keyword>
<feature type="transmembrane region" description="Helical" evidence="1">
    <location>
        <begin position="44"/>
        <end position="68"/>
    </location>
</feature>
<gene>
    <name evidence="2" type="ORF">OGM63_28755</name>
</gene>
<dbReference type="Proteomes" id="UP001526143">
    <property type="component" value="Unassembled WGS sequence"/>
</dbReference>
<keyword evidence="1" id="KW-1133">Transmembrane helix</keyword>